<evidence type="ECO:0000256" key="1">
    <source>
        <dbReference type="SAM" id="SignalP"/>
    </source>
</evidence>
<gene>
    <name evidence="2" type="ORF">EDEG_00378</name>
</gene>
<proteinExistence type="predicted"/>
<comment type="caution">
    <text evidence="2">The sequence shown here is derived from an EMBL/GenBank/DDBJ whole genome shotgun (WGS) entry which is preliminary data.</text>
</comment>
<feature type="signal peptide" evidence="1">
    <location>
        <begin position="1"/>
        <end position="16"/>
    </location>
</feature>
<dbReference type="AlphaFoldDB" id="J9DK89"/>
<keyword evidence="1" id="KW-0732">Signal</keyword>
<dbReference type="HOGENOM" id="CLU_1917041_0_0_1"/>
<organism evidence="2 3">
    <name type="scientific">Edhazardia aedis (strain USNM 41457)</name>
    <name type="common">Microsporidian parasite</name>
    <dbReference type="NCBI Taxonomy" id="1003232"/>
    <lineage>
        <taxon>Eukaryota</taxon>
        <taxon>Fungi</taxon>
        <taxon>Fungi incertae sedis</taxon>
        <taxon>Microsporidia</taxon>
        <taxon>Edhazardia</taxon>
    </lineage>
</organism>
<dbReference type="EMBL" id="AFBI03000004">
    <property type="protein sequence ID" value="EJW01787.1"/>
    <property type="molecule type" value="Genomic_DNA"/>
</dbReference>
<dbReference type="InParanoid" id="J9DK89"/>
<dbReference type="Proteomes" id="UP000003163">
    <property type="component" value="Unassembled WGS sequence"/>
</dbReference>
<evidence type="ECO:0000313" key="3">
    <source>
        <dbReference type="Proteomes" id="UP000003163"/>
    </source>
</evidence>
<dbReference type="VEuPathDB" id="MicrosporidiaDB:EDEG_00378"/>
<sequence length="132" mass="14408">MMKIGISLVFCAFAMGLIPSDPIARTKSLVAQAELEAETLGGLQKAIADKEVASKILVRQELEDAKNAAIRQEEAERAVLAEKEAQNQLQKAEFAQEREIEAEAAQRVAKAASKIAEAKQVDAEILKKEVYI</sequence>
<evidence type="ECO:0000313" key="2">
    <source>
        <dbReference type="EMBL" id="EJW01787.1"/>
    </source>
</evidence>
<reference evidence="2 3" key="1">
    <citation type="submission" date="2011-08" db="EMBL/GenBank/DDBJ databases">
        <authorList>
            <person name="Liu Z.J."/>
            <person name="Shi F.L."/>
            <person name="Lu J.Q."/>
            <person name="Li M."/>
            <person name="Wang Z.L."/>
        </authorList>
    </citation>
    <scope>NUCLEOTIDE SEQUENCE [LARGE SCALE GENOMIC DNA]</scope>
    <source>
        <strain evidence="2 3">USNM 41457</strain>
    </source>
</reference>
<feature type="chain" id="PRO_5003822150" evidence="1">
    <location>
        <begin position="17"/>
        <end position="132"/>
    </location>
</feature>
<name>J9DK89_EDHAE</name>
<reference evidence="3" key="2">
    <citation type="submission" date="2015-07" db="EMBL/GenBank/DDBJ databases">
        <title>Contrasting host-pathogen interactions and genome evolution in two generalist and specialist microsporidian pathogens of mosquitoes.</title>
        <authorList>
            <consortium name="The Broad Institute Genomics Platform"/>
            <consortium name="The Broad Institute Genome Sequencing Center for Infectious Disease"/>
            <person name="Cuomo C.A."/>
            <person name="Sanscrainte N.D."/>
            <person name="Goldberg J.M."/>
            <person name="Heiman D."/>
            <person name="Young S."/>
            <person name="Zeng Q."/>
            <person name="Becnel J.J."/>
            <person name="Birren B.W."/>
        </authorList>
    </citation>
    <scope>NUCLEOTIDE SEQUENCE [LARGE SCALE GENOMIC DNA]</scope>
    <source>
        <strain evidence="3">USNM 41457</strain>
    </source>
</reference>
<protein>
    <submittedName>
        <fullName evidence="2">Uncharacterized protein</fullName>
    </submittedName>
</protein>
<accession>J9DK89</accession>
<keyword evidence="3" id="KW-1185">Reference proteome</keyword>